<protein>
    <recommendedName>
        <fullName evidence="2">serine--tRNA ligase</fullName>
        <ecNumber evidence="2">6.1.1.11</ecNumber>
    </recommendedName>
    <alternativeName>
        <fullName evidence="8">Seryl-tRNA synthetase</fullName>
    </alternativeName>
</protein>
<dbReference type="FunFam" id="1.10.287.40:FF:000002">
    <property type="entry name" value="Serine--tRNA ligase, cytoplasmic"/>
    <property type="match status" value="1"/>
</dbReference>
<dbReference type="AlphaFoldDB" id="F2UIY8"/>
<evidence type="ECO:0000256" key="5">
    <source>
        <dbReference type="ARBA" id="ARBA00022840"/>
    </source>
</evidence>
<dbReference type="SUPFAM" id="SSF46589">
    <property type="entry name" value="tRNA-binding arm"/>
    <property type="match status" value="1"/>
</dbReference>
<keyword evidence="7 14" id="KW-0030">Aminoacyl-tRNA synthetase</keyword>
<dbReference type="EC" id="6.1.1.11" evidence="2"/>
<gene>
    <name evidence="14" type="ORF">PTSG_07277</name>
</gene>
<dbReference type="InterPro" id="IPR002314">
    <property type="entry name" value="aa-tRNA-synt_IIb"/>
</dbReference>
<feature type="binding site" evidence="9">
    <location>
        <position position="441"/>
    </location>
    <ligand>
        <name>L-serine</name>
        <dbReference type="ChEBI" id="CHEBI:33384"/>
    </ligand>
</feature>
<feature type="binding site" evidence="9">
    <location>
        <position position="286"/>
    </location>
    <ligand>
        <name>L-serine</name>
        <dbReference type="ChEBI" id="CHEBI:33384"/>
    </ligand>
</feature>
<sequence length="530" mass="59413">MVLDITSFREQEDPDVLGPDGVREIQRKRFKDVKVVDTIIAIDEQWRQCTFVTDKLNAAKNVCSNTIRDKMKAKEGQGDTDEIPQSIHDLIKQLTTNKASLDDVKAALAELCVKQVKNLSSHIDVLKADNKKAMEKHDADRQELLRSVGNELHESVPVHSDEEHNAIVRTVGKAAREHSRKKYSHVDLIVMIDGVDSERGVNAAGGRCYYLRGPGVCLEMALVSYALQFLMARKFTALSPPLFMRKDAMQKVAQLSQFDEELYKVTGKASEIQGDTAVEEKYLIATAEQPIAAYHQEETIVPKDVPLRYVGVSECFRQEVGSHGRDTTGIFRVHQFKKIEQFVITSPHDGESWKMMDEMLTNAEDFLKSLGLPYQVVNIVSGALNLAAAKKLDIEAWFPGSGAFRELVSCSNCTDYQARRLNIRYGQKKMNARTEHVHMLNSTLCATTRTICCILENFQVGDLESNGGIVVPEVLRPFMPDQYKEFIPFVKPAPIDEEAAKEAAKKEAAEKAAAKKAAKKDKKQAQKKKK</sequence>
<evidence type="ECO:0000256" key="3">
    <source>
        <dbReference type="ARBA" id="ARBA00022598"/>
    </source>
</evidence>
<feature type="compositionally biased region" description="Basic residues" evidence="12">
    <location>
        <begin position="514"/>
        <end position="530"/>
    </location>
</feature>
<evidence type="ECO:0000256" key="11">
    <source>
        <dbReference type="SAM" id="Coils"/>
    </source>
</evidence>
<dbReference type="InParanoid" id="F2UIY8"/>
<dbReference type="GO" id="GO:0004828">
    <property type="term" value="F:serine-tRNA ligase activity"/>
    <property type="evidence" value="ECO:0007669"/>
    <property type="project" value="UniProtKB-EC"/>
</dbReference>
<dbReference type="Gene3D" id="3.30.930.10">
    <property type="entry name" value="Bira Bifunctional Protein, Domain 2"/>
    <property type="match status" value="1"/>
</dbReference>
<dbReference type="PIRSF" id="PIRSF001529">
    <property type="entry name" value="Ser-tRNA-synth_IIa"/>
    <property type="match status" value="1"/>
</dbReference>
<dbReference type="InterPro" id="IPR010978">
    <property type="entry name" value="tRNA-bd_arm"/>
</dbReference>
<dbReference type="OMA" id="FEETLYC"/>
<reference evidence="14" key="1">
    <citation type="submission" date="2009-08" db="EMBL/GenBank/DDBJ databases">
        <title>Annotation of Salpingoeca rosetta.</title>
        <authorList>
            <consortium name="The Broad Institute Genome Sequencing Platform"/>
            <person name="Russ C."/>
            <person name="Cuomo C."/>
            <person name="Burger G."/>
            <person name="Gray M.W."/>
            <person name="Holland P.W.H."/>
            <person name="King N."/>
            <person name="Lang F.B.F."/>
            <person name="Roger A.J."/>
            <person name="Ruiz-Trillo I."/>
            <person name="Young S.K."/>
            <person name="Zeng Q."/>
            <person name="Gargeya S."/>
            <person name="Alvarado L."/>
            <person name="Berlin A."/>
            <person name="Chapman S.B."/>
            <person name="Chen Z."/>
            <person name="Freedman E."/>
            <person name="Gellesch M."/>
            <person name="Goldberg J."/>
            <person name="Griggs A."/>
            <person name="Gujja S."/>
            <person name="Heilman E."/>
            <person name="Heiman D."/>
            <person name="Howarth C."/>
            <person name="Mehta T."/>
            <person name="Neiman D."/>
            <person name="Pearson M."/>
            <person name="Roberts A."/>
            <person name="Saif S."/>
            <person name="Shea T."/>
            <person name="Shenoy N."/>
            <person name="Sisk P."/>
            <person name="Stolte C."/>
            <person name="Sykes S."/>
            <person name="White J."/>
            <person name="Yandava C."/>
            <person name="Haas B."/>
            <person name="Nusbaum C."/>
            <person name="Birren B."/>
        </authorList>
    </citation>
    <scope>NUCLEOTIDE SEQUENCE [LARGE SCALE GENOMIC DNA]</scope>
    <source>
        <strain evidence="14">ATCC 50818</strain>
    </source>
</reference>
<evidence type="ECO:0000256" key="4">
    <source>
        <dbReference type="ARBA" id="ARBA00022741"/>
    </source>
</evidence>
<evidence type="ECO:0000259" key="13">
    <source>
        <dbReference type="PROSITE" id="PS50862"/>
    </source>
</evidence>
<dbReference type="OrthoDB" id="10264585at2759"/>
<feature type="binding site" evidence="9">
    <location>
        <position position="340"/>
    </location>
    <ligand>
        <name>L-serine</name>
        <dbReference type="ChEBI" id="CHEBI:33384"/>
    </ligand>
</feature>
<dbReference type="InterPro" id="IPR015866">
    <property type="entry name" value="Ser-tRNA-synth_1_N"/>
</dbReference>
<evidence type="ECO:0000313" key="14">
    <source>
        <dbReference type="EMBL" id="EGD76936.1"/>
    </source>
</evidence>
<dbReference type="GO" id="GO:0006434">
    <property type="term" value="P:seryl-tRNA aminoacylation"/>
    <property type="evidence" value="ECO:0007669"/>
    <property type="project" value="InterPro"/>
</dbReference>
<feature type="site" description="Important for serine binding" evidence="9">
    <location>
        <position position="443"/>
    </location>
</feature>
<proteinExistence type="inferred from homology"/>
<evidence type="ECO:0000256" key="1">
    <source>
        <dbReference type="ARBA" id="ARBA00010728"/>
    </source>
</evidence>
<evidence type="ECO:0000256" key="7">
    <source>
        <dbReference type="ARBA" id="ARBA00023146"/>
    </source>
</evidence>
<keyword evidence="4" id="KW-0547">Nucleotide-binding</keyword>
<dbReference type="eggNOG" id="KOG2509">
    <property type="taxonomic scope" value="Eukaryota"/>
</dbReference>
<dbReference type="KEGG" id="sre:PTSG_07277"/>
<evidence type="ECO:0000256" key="10">
    <source>
        <dbReference type="PIRSR" id="PIRSR001529-2"/>
    </source>
</evidence>
<evidence type="ECO:0000256" key="6">
    <source>
        <dbReference type="ARBA" id="ARBA00022917"/>
    </source>
</evidence>
<organism evidence="15">
    <name type="scientific">Salpingoeca rosetta (strain ATCC 50818 / BSB-021)</name>
    <dbReference type="NCBI Taxonomy" id="946362"/>
    <lineage>
        <taxon>Eukaryota</taxon>
        <taxon>Choanoflagellata</taxon>
        <taxon>Craspedida</taxon>
        <taxon>Salpingoecidae</taxon>
        <taxon>Salpingoeca</taxon>
    </lineage>
</organism>
<dbReference type="Gene3D" id="1.10.287.40">
    <property type="entry name" value="Serine-tRNA synthetase, tRNA binding domain"/>
    <property type="match status" value="1"/>
</dbReference>
<comment type="similarity">
    <text evidence="1">Belongs to the class-II aminoacyl-tRNA synthetase family. Type-1 seryl-tRNA synthetase subfamily.</text>
</comment>
<feature type="compositionally biased region" description="Basic and acidic residues" evidence="12">
    <location>
        <begin position="500"/>
        <end position="513"/>
    </location>
</feature>
<feature type="binding site" evidence="10">
    <location>
        <begin position="317"/>
        <end position="319"/>
    </location>
    <ligand>
        <name>ATP</name>
        <dbReference type="ChEBI" id="CHEBI:30616"/>
    </ligand>
</feature>
<dbReference type="InterPro" id="IPR045864">
    <property type="entry name" value="aa-tRNA-synth_II/BPL/LPL"/>
</dbReference>
<feature type="binding site" evidence="10">
    <location>
        <begin position="406"/>
        <end position="409"/>
    </location>
    <ligand>
        <name>ATP</name>
        <dbReference type="ChEBI" id="CHEBI:30616"/>
    </ligand>
</feature>
<dbReference type="GeneID" id="16071329"/>
<dbReference type="PANTHER" id="PTHR11778">
    <property type="entry name" value="SERYL-TRNA SYNTHETASE"/>
    <property type="match status" value="1"/>
</dbReference>
<feature type="coiled-coil region" evidence="11">
    <location>
        <begin position="116"/>
        <end position="143"/>
    </location>
</feature>
<feature type="binding site" evidence="9">
    <location>
        <position position="317"/>
    </location>
    <ligand>
        <name>L-serine</name>
        <dbReference type="ChEBI" id="CHEBI:33384"/>
    </ligand>
</feature>
<name>F2UIY8_SALR5</name>
<keyword evidence="3" id="KW-0436">Ligase</keyword>
<keyword evidence="15" id="KW-1185">Reference proteome</keyword>
<dbReference type="GO" id="GO:0005524">
    <property type="term" value="F:ATP binding"/>
    <property type="evidence" value="ECO:0007669"/>
    <property type="project" value="UniProtKB-KW"/>
</dbReference>
<evidence type="ECO:0000256" key="8">
    <source>
        <dbReference type="ARBA" id="ARBA00031113"/>
    </source>
</evidence>
<dbReference type="Pfam" id="PF02403">
    <property type="entry name" value="Seryl_tRNA_N"/>
    <property type="match status" value="1"/>
</dbReference>
<feature type="binding site" evidence="10">
    <location>
        <begin position="333"/>
        <end position="336"/>
    </location>
    <ligand>
        <name>ATP</name>
        <dbReference type="ChEBI" id="CHEBI:30616"/>
    </ligand>
</feature>
<keyword evidence="11" id="KW-0175">Coiled coil</keyword>
<keyword evidence="5 10" id="KW-0067">ATP-binding</keyword>
<evidence type="ECO:0000256" key="2">
    <source>
        <dbReference type="ARBA" id="ARBA00012840"/>
    </source>
</evidence>
<dbReference type="InterPro" id="IPR042103">
    <property type="entry name" value="SerRS_1_N_sf"/>
</dbReference>
<dbReference type="PROSITE" id="PS50862">
    <property type="entry name" value="AA_TRNA_LIGASE_II"/>
    <property type="match status" value="1"/>
</dbReference>
<dbReference type="PRINTS" id="PR00981">
    <property type="entry name" value="TRNASYNTHSER"/>
</dbReference>
<dbReference type="FunFam" id="3.30.930.10:FF:000026">
    <property type="entry name" value="Seryl-tRNA synthetase, cytoplasmic"/>
    <property type="match status" value="1"/>
</dbReference>
<evidence type="ECO:0000256" key="12">
    <source>
        <dbReference type="SAM" id="MobiDB-lite"/>
    </source>
</evidence>
<feature type="region of interest" description="Disordered" evidence="12">
    <location>
        <begin position="500"/>
        <end position="530"/>
    </location>
</feature>
<dbReference type="SUPFAM" id="SSF55681">
    <property type="entry name" value="Class II aaRS and biotin synthetases"/>
    <property type="match status" value="1"/>
</dbReference>
<dbReference type="RefSeq" id="XP_004990776.1">
    <property type="nucleotide sequence ID" value="XM_004990719.1"/>
</dbReference>
<dbReference type="STRING" id="946362.F2UIY8"/>
<dbReference type="NCBIfam" id="TIGR00414">
    <property type="entry name" value="serS"/>
    <property type="match status" value="1"/>
</dbReference>
<dbReference type="Proteomes" id="UP000007799">
    <property type="component" value="Unassembled WGS sequence"/>
</dbReference>
<dbReference type="CDD" id="cd00770">
    <property type="entry name" value="SerRS_core"/>
    <property type="match status" value="1"/>
</dbReference>
<dbReference type="FunCoup" id="F2UIY8">
    <property type="interactions" value="1493"/>
</dbReference>
<dbReference type="EMBL" id="GL832976">
    <property type="protein sequence ID" value="EGD76936.1"/>
    <property type="molecule type" value="Genomic_DNA"/>
</dbReference>
<dbReference type="InterPro" id="IPR006195">
    <property type="entry name" value="aa-tRNA-synth_II"/>
</dbReference>
<evidence type="ECO:0000313" key="15">
    <source>
        <dbReference type="Proteomes" id="UP000007799"/>
    </source>
</evidence>
<accession>F2UIY8</accession>
<dbReference type="InterPro" id="IPR033729">
    <property type="entry name" value="SerRS_core"/>
</dbReference>
<keyword evidence="6" id="KW-0648">Protein biosynthesis</keyword>
<feature type="domain" description="Aminoacyl-transfer RNA synthetases class-II family profile" evidence="13">
    <location>
        <begin position="222"/>
        <end position="472"/>
    </location>
</feature>
<evidence type="ECO:0000256" key="9">
    <source>
        <dbReference type="PIRSR" id="PIRSR001529-1"/>
    </source>
</evidence>
<dbReference type="InterPro" id="IPR002317">
    <property type="entry name" value="Ser-tRNA-ligase_type_1"/>
</dbReference>
<dbReference type="Pfam" id="PF00587">
    <property type="entry name" value="tRNA-synt_2b"/>
    <property type="match status" value="1"/>
</dbReference>